<dbReference type="Pfam" id="PF04365">
    <property type="entry name" value="BrnT_toxin"/>
    <property type="match status" value="1"/>
</dbReference>
<evidence type="ECO:0008006" key="3">
    <source>
        <dbReference type="Google" id="ProtNLM"/>
    </source>
</evidence>
<organism evidence="1 2">
    <name type="scientific">Caballeronia sordidicola</name>
    <name type="common">Burkholderia sordidicola</name>
    <dbReference type="NCBI Taxonomy" id="196367"/>
    <lineage>
        <taxon>Bacteria</taxon>
        <taxon>Pseudomonadati</taxon>
        <taxon>Pseudomonadota</taxon>
        <taxon>Betaproteobacteria</taxon>
        <taxon>Burkholderiales</taxon>
        <taxon>Burkholderiaceae</taxon>
        <taxon>Caballeronia</taxon>
    </lineage>
</organism>
<dbReference type="AlphaFoldDB" id="A0A158G3C0"/>
<reference evidence="1 2" key="1">
    <citation type="submission" date="2016-01" db="EMBL/GenBank/DDBJ databases">
        <authorList>
            <person name="Oliw E.H."/>
        </authorList>
    </citation>
    <scope>NUCLEOTIDE SEQUENCE [LARGE SCALE GENOMIC DNA]</scope>
    <source>
        <strain evidence="1">LMG 22029</strain>
    </source>
</reference>
<dbReference type="OrthoDB" id="9798158at2"/>
<dbReference type="RefSeq" id="WP_060818679.1">
    <property type="nucleotide sequence ID" value="NZ_FCOC02000004.1"/>
</dbReference>
<accession>A0A158G3C0</accession>
<proteinExistence type="predicted"/>
<dbReference type="InterPro" id="IPR038573">
    <property type="entry name" value="BrnT_sf"/>
</dbReference>
<sequence>MKQYVMFDLDKDASNRRKHGVSLADAGRLDWDALRIKADTRRDYREERFLGYGALESRLHCVVFTPRDGAIRVISFRRANNREINEYEQS</sequence>
<evidence type="ECO:0000313" key="2">
    <source>
        <dbReference type="Proteomes" id="UP000054893"/>
    </source>
</evidence>
<evidence type="ECO:0000313" key="1">
    <source>
        <dbReference type="EMBL" id="SAL26594.1"/>
    </source>
</evidence>
<dbReference type="Proteomes" id="UP000054893">
    <property type="component" value="Unassembled WGS sequence"/>
</dbReference>
<dbReference type="InterPro" id="IPR007460">
    <property type="entry name" value="BrnT_toxin"/>
</dbReference>
<protein>
    <recommendedName>
        <fullName evidence="3">BrnT family toxin</fullName>
    </recommendedName>
</protein>
<dbReference type="Gene3D" id="3.10.450.530">
    <property type="entry name" value="Ribonuclease toxin, BrnT, of type II toxin-antitoxin system"/>
    <property type="match status" value="1"/>
</dbReference>
<dbReference type="EMBL" id="FCOC02000004">
    <property type="protein sequence ID" value="SAL26594.1"/>
    <property type="molecule type" value="Genomic_DNA"/>
</dbReference>
<name>A0A158G3C0_CABSO</name>
<gene>
    <name evidence="1" type="ORF">AWB64_02198</name>
</gene>